<evidence type="ECO:0000256" key="10">
    <source>
        <dbReference type="SAM" id="Phobius"/>
    </source>
</evidence>
<evidence type="ECO:0000256" key="7">
    <source>
        <dbReference type="ARBA" id="ARBA00023173"/>
    </source>
</evidence>
<dbReference type="SUPFAM" id="SSF81340">
    <property type="entry name" value="Clc chloride channel"/>
    <property type="match status" value="1"/>
</dbReference>
<feature type="transmembrane region" description="Helical" evidence="10">
    <location>
        <begin position="296"/>
        <end position="314"/>
    </location>
</feature>
<dbReference type="Gene3D" id="1.10.3080.10">
    <property type="entry name" value="Clc chloride channel"/>
    <property type="match status" value="1"/>
</dbReference>
<dbReference type="InterPro" id="IPR001807">
    <property type="entry name" value="ClC"/>
</dbReference>
<proteinExistence type="predicted"/>
<keyword evidence="12" id="KW-1185">Reference proteome</keyword>
<feature type="transmembrane region" description="Helical" evidence="10">
    <location>
        <begin position="356"/>
        <end position="382"/>
    </location>
</feature>
<gene>
    <name evidence="11" type="ORF">Q765_10385</name>
</gene>
<dbReference type="EMBL" id="JRLX01000009">
    <property type="protein sequence ID" value="KGO86621.1"/>
    <property type="molecule type" value="Genomic_DNA"/>
</dbReference>
<feature type="transmembrane region" description="Helical" evidence="10">
    <location>
        <begin position="16"/>
        <end position="34"/>
    </location>
</feature>
<sequence length="420" mass="45846">MHIYLKRLNIFHYKKLVIASLVVGFLAALLGISLKHVTEHYENILYTRALANSLWFVIFPAFGLSLIYILRQYLFKKKENKGIKEVFDATAKNSNGLPSYKIPSHFINGMLTVIFGGSTGVEVSTVVATAAVGSLASEKETFLKRYKTELICAGIAAGVTALFNTPLAGLLFAYEVVSKKTTKPQLISTLLAAGIAYAFVLVLNEEPLFAVHITQWHLHALPWFIVLGILAGINSVYLTKCVLFFKKQFLKFNSHYYKILFGAAAISLMILVLPQLYGEGYHAIKESIAGANTLKLTPLVAITLCGILLLKPIITSVTLGAGGDGGVFAPGIFIGAFLGLFFAVILNTFFNAEVIPLNFMIVGMAAMLSASIHAPFTALFLVCGLVNDYTLFIPLLIVSLVAKYTAQSIFPYTVYSFAKK</sequence>
<evidence type="ECO:0000256" key="6">
    <source>
        <dbReference type="ARBA" id="ARBA00023136"/>
    </source>
</evidence>
<dbReference type="PANTHER" id="PTHR43427:SF6">
    <property type="entry name" value="CHLORIDE CHANNEL PROTEIN CLC-E"/>
    <property type="match status" value="1"/>
</dbReference>
<evidence type="ECO:0000256" key="3">
    <source>
        <dbReference type="ARBA" id="ARBA00022692"/>
    </source>
</evidence>
<keyword evidence="5" id="KW-0406">Ion transport</keyword>
<dbReference type="PANTHER" id="PTHR43427">
    <property type="entry name" value="CHLORIDE CHANNEL PROTEIN CLC-E"/>
    <property type="match status" value="1"/>
</dbReference>
<feature type="transmembrane region" description="Helical" evidence="10">
    <location>
        <begin position="257"/>
        <end position="276"/>
    </location>
</feature>
<reference evidence="11 12" key="1">
    <citation type="submission" date="2013-09" db="EMBL/GenBank/DDBJ databases">
        <authorList>
            <person name="Zeng Z."/>
            <person name="Chen C."/>
        </authorList>
    </citation>
    <scope>NUCLEOTIDE SEQUENCE [LARGE SCALE GENOMIC DNA]</scope>
    <source>
        <strain evidence="11 12">WB 3.3-2</strain>
    </source>
</reference>
<keyword evidence="4 10" id="KW-1133">Transmembrane helix</keyword>
<feature type="transmembrane region" description="Helical" evidence="10">
    <location>
        <begin position="153"/>
        <end position="174"/>
    </location>
</feature>
<evidence type="ECO:0000256" key="1">
    <source>
        <dbReference type="ARBA" id="ARBA00004141"/>
    </source>
</evidence>
<dbReference type="AlphaFoldDB" id="A0A0A2M4U5"/>
<dbReference type="RefSeq" id="WP_020214154.1">
    <property type="nucleotide sequence ID" value="NZ_JRLX01000009.1"/>
</dbReference>
<dbReference type="InterPro" id="IPR050368">
    <property type="entry name" value="ClC-type_chloride_channel"/>
</dbReference>
<dbReference type="Proteomes" id="UP000030152">
    <property type="component" value="Unassembled WGS sequence"/>
</dbReference>
<feature type="transmembrane region" description="Helical" evidence="10">
    <location>
        <begin position="223"/>
        <end position="245"/>
    </location>
</feature>
<feature type="transmembrane region" description="Helical" evidence="10">
    <location>
        <begin position="186"/>
        <end position="203"/>
    </location>
</feature>
<keyword evidence="3 10" id="KW-0812">Transmembrane</keyword>
<feature type="transmembrane region" description="Helical" evidence="10">
    <location>
        <begin position="54"/>
        <end position="74"/>
    </location>
</feature>
<evidence type="ECO:0000256" key="9">
    <source>
        <dbReference type="ARBA" id="ARBA00023303"/>
    </source>
</evidence>
<dbReference type="eggNOG" id="COG0038">
    <property type="taxonomic scope" value="Bacteria"/>
</dbReference>
<name>A0A0A2M4U5_9FLAO</name>
<feature type="transmembrane region" description="Helical" evidence="10">
    <location>
        <begin position="110"/>
        <end position="133"/>
    </location>
</feature>
<keyword evidence="8" id="KW-0868">Chloride</keyword>
<dbReference type="GO" id="GO:0005254">
    <property type="term" value="F:chloride channel activity"/>
    <property type="evidence" value="ECO:0007669"/>
    <property type="project" value="UniProtKB-KW"/>
</dbReference>
<evidence type="ECO:0000313" key="11">
    <source>
        <dbReference type="EMBL" id="KGO86621.1"/>
    </source>
</evidence>
<organism evidence="11 12">
    <name type="scientific">Flavobacterium rivuli WB 3.3-2 = DSM 21788</name>
    <dbReference type="NCBI Taxonomy" id="1121895"/>
    <lineage>
        <taxon>Bacteria</taxon>
        <taxon>Pseudomonadati</taxon>
        <taxon>Bacteroidota</taxon>
        <taxon>Flavobacteriia</taxon>
        <taxon>Flavobacteriales</taxon>
        <taxon>Flavobacteriaceae</taxon>
        <taxon>Flavobacterium</taxon>
    </lineage>
</organism>
<comment type="caution">
    <text evidence="11">The sequence shown here is derived from an EMBL/GenBank/DDBJ whole genome shotgun (WGS) entry which is preliminary data.</text>
</comment>
<dbReference type="Pfam" id="PF00654">
    <property type="entry name" value="Voltage_CLC"/>
    <property type="match status" value="1"/>
</dbReference>
<dbReference type="CDD" id="cd00400">
    <property type="entry name" value="Voltage_gated_ClC"/>
    <property type="match status" value="1"/>
</dbReference>
<evidence type="ECO:0000256" key="8">
    <source>
        <dbReference type="ARBA" id="ARBA00023214"/>
    </source>
</evidence>
<keyword evidence="2" id="KW-0813">Transport</keyword>
<evidence type="ECO:0000256" key="4">
    <source>
        <dbReference type="ARBA" id="ARBA00022989"/>
    </source>
</evidence>
<feature type="transmembrane region" description="Helical" evidence="10">
    <location>
        <begin position="389"/>
        <end position="410"/>
    </location>
</feature>
<evidence type="ECO:0000313" key="12">
    <source>
        <dbReference type="Proteomes" id="UP000030152"/>
    </source>
</evidence>
<evidence type="ECO:0000256" key="5">
    <source>
        <dbReference type="ARBA" id="ARBA00023065"/>
    </source>
</evidence>
<feature type="transmembrane region" description="Helical" evidence="10">
    <location>
        <begin position="326"/>
        <end position="350"/>
    </location>
</feature>
<keyword evidence="6 10" id="KW-0472">Membrane</keyword>
<comment type="subcellular location">
    <subcellularLocation>
        <location evidence="1">Membrane</location>
        <topology evidence="1">Multi-pass membrane protein</topology>
    </subcellularLocation>
</comment>
<dbReference type="InterPro" id="IPR014743">
    <property type="entry name" value="Cl-channel_core"/>
</dbReference>
<protein>
    <submittedName>
        <fullName evidence="11">Chloride channel protein</fullName>
    </submittedName>
</protein>
<dbReference type="STRING" id="1121895.GCA_000378485_02991"/>
<dbReference type="GO" id="GO:0034707">
    <property type="term" value="C:chloride channel complex"/>
    <property type="evidence" value="ECO:0007669"/>
    <property type="project" value="UniProtKB-KW"/>
</dbReference>
<evidence type="ECO:0000256" key="2">
    <source>
        <dbReference type="ARBA" id="ARBA00022448"/>
    </source>
</evidence>
<dbReference type="OrthoDB" id="9812438at2"/>
<keyword evidence="7" id="KW-0869">Chloride channel</keyword>
<accession>A0A0A2M4U5</accession>
<keyword evidence="9" id="KW-0407">Ion channel</keyword>